<dbReference type="PANTHER" id="PTHR47837:SF2">
    <property type="entry name" value="GTP PYROPHOSPHOKINASE YWAC"/>
    <property type="match status" value="1"/>
</dbReference>
<dbReference type="SUPFAM" id="SSF81301">
    <property type="entry name" value="Nucleotidyltransferase"/>
    <property type="match status" value="1"/>
</dbReference>
<dbReference type="InterPro" id="IPR007685">
    <property type="entry name" value="RelA_SpoT"/>
</dbReference>
<gene>
    <name evidence="2" type="ORF">I6H58_06715</name>
</gene>
<dbReference type="InterPro" id="IPR043519">
    <property type="entry name" value="NT_sf"/>
</dbReference>
<dbReference type="AlphaFoldDB" id="A0A7T4MSF6"/>
<feature type="domain" description="RelA/SpoT" evidence="1">
    <location>
        <begin position="61"/>
        <end position="183"/>
    </location>
</feature>
<dbReference type="Gene3D" id="1.10.287.860">
    <property type="entry name" value="Nucleotidyltransferase"/>
    <property type="match status" value="1"/>
</dbReference>
<protein>
    <submittedName>
        <fullName evidence="2">GTP pyrophosphokinase family protein</fullName>
    </submittedName>
</protein>
<dbReference type="InterPro" id="IPR052366">
    <property type="entry name" value="GTP_Pyrophosphokinase"/>
</dbReference>
<dbReference type="RefSeq" id="WP_198489733.1">
    <property type="nucleotide sequence ID" value="NZ_CP066078.1"/>
</dbReference>
<dbReference type="PANTHER" id="PTHR47837">
    <property type="entry name" value="GTP PYROPHOSPHOKINASE YJBM"/>
    <property type="match status" value="1"/>
</dbReference>
<organism evidence="2 3">
    <name type="scientific">Rothia kristinae</name>
    <dbReference type="NCBI Taxonomy" id="37923"/>
    <lineage>
        <taxon>Bacteria</taxon>
        <taxon>Bacillati</taxon>
        <taxon>Actinomycetota</taxon>
        <taxon>Actinomycetes</taxon>
        <taxon>Micrococcales</taxon>
        <taxon>Micrococcaceae</taxon>
        <taxon>Rothia</taxon>
    </lineage>
</organism>
<dbReference type="Gene3D" id="3.30.460.10">
    <property type="entry name" value="Beta Polymerase, domain 2"/>
    <property type="match status" value="1"/>
</dbReference>
<dbReference type="SMART" id="SM00954">
    <property type="entry name" value="RelA_SpoT"/>
    <property type="match status" value="1"/>
</dbReference>
<keyword evidence="2" id="KW-0418">Kinase</keyword>
<dbReference type="Proteomes" id="UP000595221">
    <property type="component" value="Chromosome"/>
</dbReference>
<proteinExistence type="predicted"/>
<keyword evidence="2" id="KW-0808">Transferase</keyword>
<evidence type="ECO:0000313" key="2">
    <source>
        <dbReference type="EMBL" id="QQC58679.1"/>
    </source>
</evidence>
<dbReference type="Pfam" id="PF04607">
    <property type="entry name" value="RelA_SpoT"/>
    <property type="match status" value="1"/>
</dbReference>
<name>A0A7T4MSF6_9MICC</name>
<accession>A0A7T4MSF6</accession>
<evidence type="ECO:0000259" key="1">
    <source>
        <dbReference type="SMART" id="SM00954"/>
    </source>
</evidence>
<dbReference type="GO" id="GO:0016301">
    <property type="term" value="F:kinase activity"/>
    <property type="evidence" value="ECO:0007669"/>
    <property type="project" value="UniProtKB-KW"/>
</dbReference>
<dbReference type="EMBL" id="CP066078">
    <property type="protein sequence ID" value="QQC58679.1"/>
    <property type="molecule type" value="Genomic_DNA"/>
</dbReference>
<dbReference type="GO" id="GO:0015969">
    <property type="term" value="P:guanosine tetraphosphate metabolic process"/>
    <property type="evidence" value="ECO:0007669"/>
    <property type="project" value="InterPro"/>
</dbReference>
<dbReference type="CDD" id="cd05399">
    <property type="entry name" value="NT_Rel-Spo_like"/>
    <property type="match status" value="1"/>
</dbReference>
<evidence type="ECO:0000313" key="3">
    <source>
        <dbReference type="Proteomes" id="UP000595221"/>
    </source>
</evidence>
<reference evidence="2 3" key="1">
    <citation type="submission" date="2020-12" db="EMBL/GenBank/DDBJ databases">
        <title>FDA dAtabase for Regulatory Grade micrObial Sequences (FDA-ARGOS): Supporting development and validation of Infectious Disease Dx tests.</title>
        <authorList>
            <person name="Sproer C."/>
            <person name="Gronow S."/>
            <person name="Severitt S."/>
            <person name="Schroder I."/>
            <person name="Tallon L."/>
            <person name="Sadzewicz L."/>
            <person name="Zhao X."/>
            <person name="Boylan J."/>
            <person name="Ott S."/>
            <person name="Bowen H."/>
            <person name="Vavikolanu K."/>
            <person name="Mehta A."/>
            <person name="Aluvathingal J."/>
            <person name="Nadendla S."/>
            <person name="Lowell S."/>
            <person name="Myers T."/>
            <person name="Yan Y."/>
            <person name="Sichtig H."/>
        </authorList>
    </citation>
    <scope>NUCLEOTIDE SEQUENCE [LARGE SCALE GENOMIC DNA]</scope>
    <source>
        <strain evidence="2 3">FDAARGOS_1001</strain>
    </source>
</reference>
<sequence>MGDVLGSEALDPAELSRHRRTVERFLLEYECAIDEVETKVRVLRRELSAIHSYNPIESFSSRLKSLDSLARKAQKRGLGSLVQIRESLTDIAGVRVICSFTADVYRVRDMLCRQDDVRLVVEKDYIARPKPNGYRSLHLILEIPVFLSTGPVTVPVEVQLRTIAMDFWASLEHKIFYKYDGDVPSGLVADLTRTAESAASMDGEMERLHREMQSFRTPDDEAEVTEAVLRTLTRLARGLGD</sequence>